<evidence type="ECO:0000259" key="1">
    <source>
        <dbReference type="PROSITE" id="PS50035"/>
    </source>
</evidence>
<dbReference type="STRING" id="1284197.S8A5P4"/>
<reference evidence="2 3" key="1">
    <citation type="journal article" date="2013" name="PLoS Genet.">
        <title>Genomic mechanisms accounting for the adaptation to parasitism in nematode-trapping fungi.</title>
        <authorList>
            <person name="Meerupati T."/>
            <person name="Andersson K.M."/>
            <person name="Friman E."/>
            <person name="Kumar D."/>
            <person name="Tunlid A."/>
            <person name="Ahren D."/>
        </authorList>
    </citation>
    <scope>NUCLEOTIDE SEQUENCE [LARGE SCALE GENOMIC DNA]</scope>
    <source>
        <strain evidence="2 3">CBS 200.50</strain>
    </source>
</reference>
<sequence length="602" mass="66807">MESPSTKGSAKLESLLQAPSVLSKISSASLDSALDTHINPLKLFQKSYLNSSPSLTSSLGSIVGLSSANAVGDIVLPSDQEIDFIRSNENFEGVEFSDLFVKIFYNVLKSIERNPAGNLTSPGLTGSRGTVPLTIISTVPEIADHYYNLIVKARLDIIIFSNFWKNSYASRRIGEALKELSNQIEEDGRSPVVVKILFDRGSLQHFVSSRVRVEEAEWITLGLPPSKQMRNIQLEIINYHNFPLGTLHSKFMVIDRQVAVLNSCNIQDNSNLEMMCQFDGPIIESLYEHAIITWGDGLNPTLPSLSARRGSLPSQIQDWQHVDTPPMETQGIGLTMVELNKILNKSMGQKTAQEGVDDLMERPFCAYNFHTKKQFPIALVNRAPHSAPGNPSLDAPQNIAWLSGIKFAEAKIFIQTPDLNAPPVVTALIEAIKRGVEVSLVLCMGYNDLGEMLPLQGGHNEIVVVRMKQQLNEEEKKLFKVYWYVGRDLDRPIHATKQIRTCHIKLMIVDERIGIQGSGNQDSQSWFHSQEINCMIDSEDVCRDWMKQLKGNQNSFVYGAGDAEDGIWRDEKGKEAEESIGSSSGIKAWVSGSSSLVRGKFG</sequence>
<dbReference type="HOGENOM" id="CLU_008053_1_0_1"/>
<dbReference type="EMBL" id="AQGS01000906">
    <property type="protein sequence ID" value="EPS36436.1"/>
    <property type="molecule type" value="Genomic_DNA"/>
</dbReference>
<evidence type="ECO:0000313" key="2">
    <source>
        <dbReference type="EMBL" id="EPS36436.1"/>
    </source>
</evidence>
<dbReference type="GO" id="GO:0032049">
    <property type="term" value="P:cardiolipin biosynthetic process"/>
    <property type="evidence" value="ECO:0007669"/>
    <property type="project" value="UniProtKB-ARBA"/>
</dbReference>
<dbReference type="Proteomes" id="UP000015100">
    <property type="component" value="Unassembled WGS sequence"/>
</dbReference>
<comment type="caution">
    <text evidence="2">The sequence shown here is derived from an EMBL/GenBank/DDBJ whole genome shotgun (WGS) entry which is preliminary data.</text>
</comment>
<evidence type="ECO:0000313" key="3">
    <source>
        <dbReference type="Proteomes" id="UP000015100"/>
    </source>
</evidence>
<name>S8A5P4_DACHA</name>
<gene>
    <name evidence="2" type="ORF">H072_9996</name>
</gene>
<keyword evidence="3" id="KW-1185">Reference proteome</keyword>
<dbReference type="Gene3D" id="3.30.870.10">
    <property type="entry name" value="Endonuclease Chain A"/>
    <property type="match status" value="2"/>
</dbReference>
<dbReference type="InterPro" id="IPR025202">
    <property type="entry name" value="PLD-like_dom"/>
</dbReference>
<dbReference type="eggNOG" id="ENOG502QUKR">
    <property type="taxonomic scope" value="Eukaryota"/>
</dbReference>
<dbReference type="SUPFAM" id="SSF56024">
    <property type="entry name" value="Phospholipase D/nuclease"/>
    <property type="match status" value="2"/>
</dbReference>
<protein>
    <recommendedName>
        <fullName evidence="1">PLD phosphodiesterase domain-containing protein</fullName>
    </recommendedName>
</protein>
<dbReference type="OMA" id="TCHIKLM"/>
<dbReference type="PROSITE" id="PS50035">
    <property type="entry name" value="PLD"/>
    <property type="match status" value="2"/>
</dbReference>
<feature type="domain" description="PLD phosphodiesterase" evidence="1">
    <location>
        <begin position="498"/>
        <end position="525"/>
    </location>
</feature>
<dbReference type="CDD" id="cd00138">
    <property type="entry name" value="PLDc_SF"/>
    <property type="match status" value="2"/>
</dbReference>
<dbReference type="AlphaFoldDB" id="S8A5P4"/>
<accession>S8A5P4</accession>
<dbReference type="PANTHER" id="PTHR21248">
    <property type="entry name" value="CARDIOLIPIN SYNTHASE"/>
    <property type="match status" value="1"/>
</dbReference>
<reference evidence="3" key="2">
    <citation type="submission" date="2013-04" db="EMBL/GenBank/DDBJ databases">
        <title>Genomic mechanisms accounting for the adaptation to parasitism in nematode-trapping fungi.</title>
        <authorList>
            <person name="Ahren D.G."/>
        </authorList>
    </citation>
    <scope>NUCLEOTIDE SEQUENCE [LARGE SCALE GENOMIC DNA]</scope>
    <source>
        <strain evidence="3">CBS 200.50</strain>
    </source>
</reference>
<dbReference type="Pfam" id="PF13091">
    <property type="entry name" value="PLDc_2"/>
    <property type="match status" value="2"/>
</dbReference>
<dbReference type="PANTHER" id="PTHR21248:SF22">
    <property type="entry name" value="PHOSPHOLIPASE D"/>
    <property type="match status" value="1"/>
</dbReference>
<dbReference type="InterPro" id="IPR001736">
    <property type="entry name" value="PLipase_D/transphosphatidylase"/>
</dbReference>
<dbReference type="OrthoDB" id="9997422at2759"/>
<dbReference type="GO" id="GO:0030572">
    <property type="term" value="F:phosphatidyltransferase activity"/>
    <property type="evidence" value="ECO:0007669"/>
    <property type="project" value="UniProtKB-ARBA"/>
</dbReference>
<feature type="domain" description="PLD phosphodiesterase" evidence="1">
    <location>
        <begin position="243"/>
        <end position="270"/>
    </location>
</feature>
<organism evidence="2 3">
    <name type="scientific">Dactylellina haptotyla (strain CBS 200.50)</name>
    <name type="common">Nematode-trapping fungus</name>
    <name type="synonym">Monacrosporium haptotylum</name>
    <dbReference type="NCBI Taxonomy" id="1284197"/>
    <lineage>
        <taxon>Eukaryota</taxon>
        <taxon>Fungi</taxon>
        <taxon>Dikarya</taxon>
        <taxon>Ascomycota</taxon>
        <taxon>Pezizomycotina</taxon>
        <taxon>Orbiliomycetes</taxon>
        <taxon>Orbiliales</taxon>
        <taxon>Orbiliaceae</taxon>
        <taxon>Dactylellina</taxon>
    </lineage>
</organism>
<proteinExistence type="predicted"/>